<dbReference type="OMA" id="PCTRCQM"/>
<dbReference type="InterPro" id="IPR000192">
    <property type="entry name" value="Aminotrans_V_dom"/>
</dbReference>
<dbReference type="Gene3D" id="3.90.1150.10">
    <property type="entry name" value="Aspartate Aminotransferase, domain 1"/>
    <property type="match status" value="1"/>
</dbReference>
<dbReference type="InterPro" id="IPR015424">
    <property type="entry name" value="PyrdxlP-dep_Trfase"/>
</dbReference>
<dbReference type="OrthoDB" id="10264306at2759"/>
<dbReference type="SUPFAM" id="SSF53383">
    <property type="entry name" value="PLP-dependent transferases"/>
    <property type="match status" value="1"/>
</dbReference>
<dbReference type="InterPro" id="IPR015422">
    <property type="entry name" value="PyrdxlP-dep_Trfase_small"/>
</dbReference>
<dbReference type="PANTHER" id="PTHR14237">
    <property type="entry name" value="MOLYBDOPTERIN COFACTOR SULFURASE MOSC"/>
    <property type="match status" value="1"/>
</dbReference>
<accession>A0A0G4IPX6</accession>
<evidence type="ECO:0000256" key="1">
    <source>
        <dbReference type="ARBA" id="ARBA00023150"/>
    </source>
</evidence>
<evidence type="ECO:0000313" key="3">
    <source>
        <dbReference type="EMBL" id="CEO97413.1"/>
    </source>
</evidence>
<dbReference type="EMBL" id="CDSF01000079">
    <property type="protein sequence ID" value="CEO97413.1"/>
    <property type="molecule type" value="Genomic_DNA"/>
</dbReference>
<dbReference type="GO" id="GO:0030170">
    <property type="term" value="F:pyridoxal phosphate binding"/>
    <property type="evidence" value="ECO:0007669"/>
    <property type="project" value="InterPro"/>
</dbReference>
<evidence type="ECO:0000313" key="4">
    <source>
        <dbReference type="Proteomes" id="UP000039324"/>
    </source>
</evidence>
<dbReference type="GO" id="GO:0003824">
    <property type="term" value="F:catalytic activity"/>
    <property type="evidence" value="ECO:0007669"/>
    <property type="project" value="InterPro"/>
</dbReference>
<dbReference type="SUPFAM" id="SSF50800">
    <property type="entry name" value="PK beta-barrel domain-like"/>
    <property type="match status" value="1"/>
</dbReference>
<dbReference type="AlphaFoldDB" id="A0A0G4IPX6"/>
<gene>
    <name evidence="3" type="ORF">PBRA_000758</name>
</gene>
<keyword evidence="4" id="KW-1185">Reference proteome</keyword>
<dbReference type="InterPro" id="IPR011037">
    <property type="entry name" value="Pyrv_Knase-like_insert_dom_sf"/>
</dbReference>
<dbReference type="Proteomes" id="UP000039324">
    <property type="component" value="Unassembled WGS sequence"/>
</dbReference>
<dbReference type="InterPro" id="IPR005302">
    <property type="entry name" value="MoCF_Sase_C"/>
</dbReference>
<dbReference type="GO" id="GO:0006777">
    <property type="term" value="P:Mo-molybdopterin cofactor biosynthetic process"/>
    <property type="evidence" value="ECO:0007669"/>
    <property type="project" value="UniProtKB-KW"/>
</dbReference>
<dbReference type="InterPro" id="IPR015421">
    <property type="entry name" value="PyrdxlP-dep_Trfase_major"/>
</dbReference>
<dbReference type="GO" id="GO:0030151">
    <property type="term" value="F:molybdenum ion binding"/>
    <property type="evidence" value="ECO:0007669"/>
    <property type="project" value="InterPro"/>
</dbReference>
<protein>
    <recommendedName>
        <fullName evidence="2">MOSC domain-containing protein</fullName>
    </recommendedName>
</protein>
<proteinExistence type="predicted"/>
<dbReference type="Gene3D" id="3.40.640.10">
    <property type="entry name" value="Type I PLP-dependent aspartate aminotransferase-like (Major domain)"/>
    <property type="match status" value="1"/>
</dbReference>
<keyword evidence="1" id="KW-0501">Molybdenum cofactor biosynthesis</keyword>
<dbReference type="PANTHER" id="PTHR14237:SF80">
    <property type="entry name" value="MOLYBDENUM COFACTOR SULFURASE"/>
    <property type="match status" value="1"/>
</dbReference>
<dbReference type="PROSITE" id="PS51340">
    <property type="entry name" value="MOSC"/>
    <property type="match status" value="1"/>
</dbReference>
<dbReference type="InterPro" id="IPR005303">
    <property type="entry name" value="MOCOS_middle"/>
</dbReference>
<organism evidence="3 4">
    <name type="scientific">Plasmodiophora brassicae</name>
    <name type="common">Clubroot disease agent</name>
    <dbReference type="NCBI Taxonomy" id="37360"/>
    <lineage>
        <taxon>Eukaryota</taxon>
        <taxon>Sar</taxon>
        <taxon>Rhizaria</taxon>
        <taxon>Endomyxa</taxon>
        <taxon>Phytomyxea</taxon>
        <taxon>Plasmodiophorida</taxon>
        <taxon>Plasmodiophoridae</taxon>
        <taxon>Plasmodiophora</taxon>
    </lineage>
</organism>
<dbReference type="Pfam" id="PF00266">
    <property type="entry name" value="Aminotran_5"/>
    <property type="match status" value="1"/>
</dbReference>
<reference evidence="3 4" key="1">
    <citation type="submission" date="2015-02" db="EMBL/GenBank/DDBJ databases">
        <authorList>
            <person name="Chooi Y.-H."/>
        </authorList>
    </citation>
    <scope>NUCLEOTIDE SEQUENCE [LARGE SCALE GENOMIC DNA]</scope>
    <source>
        <strain evidence="3">E3</strain>
    </source>
</reference>
<dbReference type="SUPFAM" id="SSF141673">
    <property type="entry name" value="MOSC N-terminal domain-like"/>
    <property type="match status" value="1"/>
</dbReference>
<dbReference type="STRING" id="37360.A0A0G4IPX6"/>
<sequence>MGRHATTTAERASFLARYPGYNADIEQFRRERMRQMDADGAIVYLDYAGFAPFTDDLADAHCSSLKSRQWANPHSVGVLGAAVTERVDRARHRILHMLNVTSASHTVIFAAGATAALKLVGETFPWSASSTFAYTQLNHNSVLGIREYALANGATAACLSDDYRVLASFRSCGRPSSKTTTPSVSLMALPAECNFSGIRPHLDDINRMKTKTIRLPGAGTDYMILLDASKYCATAALDLSAVQADFTVVSFYKMFGLPTGLGALIVRNDAVSCLTEKRYFGGGTLDAVSVLDGFRAFKSDTSSRFEDGTVPFTLIDAVCDGIDLLVDELGLSRIGPHCSALTAYTVLTMRGLRHANGRPVFTVFGDHLSGESQSGPTISFTVLGSDGDTIGHVYVARLAALCGIQVRAGCFCNAGACQRFLGLSTDDIRAHLARGHVCGDDVDVIDGRPTGCVRISFGYASTYPDVAAWFQFVRTYLVKGDIERPVSGNWAPKATTVVKSLTFYPVKSCGPVHVADWSIMSNGALQFDRQWVVVGSEGRVMTQSHCKAMRNIFPSVDMTRGELVLRCDGLPVFAVPLTEAQGPAIDIRVCGQRRSAALLESSQAWLTKAIGIPCTLARVMDGADDNDMLLVSQSSVAWLSQNSGHVWSAQQFRPNIVVDGPVPAFAEESWQEIVLGDHLRFEVVKRCTRCTMIGTQSYQELCRLRHKPQFGVLVSVAADHLAGRSGTISTAMPVTQVL</sequence>
<feature type="domain" description="MOSC" evidence="2">
    <location>
        <begin position="599"/>
        <end position="737"/>
    </location>
</feature>
<evidence type="ECO:0000259" key="2">
    <source>
        <dbReference type="PROSITE" id="PS51340"/>
    </source>
</evidence>
<dbReference type="Pfam" id="PF03473">
    <property type="entry name" value="MOSC"/>
    <property type="match status" value="1"/>
</dbReference>
<dbReference type="Pfam" id="PF03476">
    <property type="entry name" value="MOSC_N"/>
    <property type="match status" value="1"/>
</dbReference>
<name>A0A0G4IPX6_PLABS</name>